<protein>
    <recommendedName>
        <fullName evidence="6">Aspartyl aminopeptidase</fullName>
        <ecNumber evidence="5">3.4.11.21</ecNumber>
    </recommendedName>
</protein>
<keyword evidence="10 13" id="KW-0378">Hydrolase</keyword>
<dbReference type="NCBIfam" id="NF002759">
    <property type="entry name" value="PRK02813.1"/>
    <property type="match status" value="1"/>
</dbReference>
<proteinExistence type="inferred from homology"/>
<evidence type="ECO:0000256" key="5">
    <source>
        <dbReference type="ARBA" id="ARBA00011965"/>
    </source>
</evidence>
<dbReference type="InterPro" id="IPR001948">
    <property type="entry name" value="Peptidase_M18"/>
</dbReference>
<comment type="catalytic activity">
    <reaction evidence="1">
        <text>Release of an N-terminal aspartate or glutamate from a peptide, with a preference for aspartate.</text>
        <dbReference type="EC" id="3.4.11.21"/>
    </reaction>
</comment>
<evidence type="ECO:0000313" key="14">
    <source>
        <dbReference type="Proteomes" id="UP000095280"/>
    </source>
</evidence>
<evidence type="ECO:0000256" key="1">
    <source>
        <dbReference type="ARBA" id="ARBA00001335"/>
    </source>
</evidence>
<evidence type="ECO:0000256" key="8">
    <source>
        <dbReference type="ARBA" id="ARBA00022670"/>
    </source>
</evidence>
<comment type="similarity">
    <text evidence="3 13">Belongs to the peptidase M18 family.</text>
</comment>
<keyword evidence="7 13" id="KW-0031">Aminopeptidase</keyword>
<keyword evidence="11 13" id="KW-0862">Zinc</keyword>
<evidence type="ECO:0000256" key="10">
    <source>
        <dbReference type="ARBA" id="ARBA00022801"/>
    </source>
</evidence>
<dbReference type="GO" id="GO:0005737">
    <property type="term" value="C:cytoplasm"/>
    <property type="evidence" value="ECO:0007669"/>
    <property type="project" value="UniProtKB-ARBA"/>
</dbReference>
<dbReference type="Pfam" id="PF02127">
    <property type="entry name" value="Peptidase_M18"/>
    <property type="match status" value="1"/>
</dbReference>
<dbReference type="STRING" id="282301.A0A1I8I4X2"/>
<evidence type="ECO:0000256" key="4">
    <source>
        <dbReference type="ARBA" id="ARBA00011395"/>
    </source>
</evidence>
<evidence type="ECO:0000256" key="9">
    <source>
        <dbReference type="ARBA" id="ARBA00022723"/>
    </source>
</evidence>
<evidence type="ECO:0000256" key="11">
    <source>
        <dbReference type="ARBA" id="ARBA00022833"/>
    </source>
</evidence>
<comment type="subunit">
    <text evidence="4">Tetrahedron-shaped homododecamer built from six homodimers.</text>
</comment>
<dbReference type="FunFam" id="2.30.250.10:FF:000001">
    <property type="entry name" value="Aspartyl aminopeptidase 1"/>
    <property type="match status" value="1"/>
</dbReference>
<dbReference type="SUPFAM" id="SSF53187">
    <property type="entry name" value="Zn-dependent exopeptidases"/>
    <property type="match status" value="1"/>
</dbReference>
<dbReference type="AlphaFoldDB" id="A0A1I8I4X2"/>
<evidence type="ECO:0000256" key="13">
    <source>
        <dbReference type="RuleBase" id="RU004386"/>
    </source>
</evidence>
<dbReference type="CDD" id="cd05658">
    <property type="entry name" value="M18_DAP"/>
    <property type="match status" value="1"/>
</dbReference>
<dbReference type="PANTHER" id="PTHR28570">
    <property type="entry name" value="ASPARTYL AMINOPEPTIDASE"/>
    <property type="match status" value="1"/>
</dbReference>
<evidence type="ECO:0000313" key="15">
    <source>
        <dbReference type="WBParaSite" id="maker-uti_cns_0009911-snap-gene-0.3-mRNA-1"/>
    </source>
</evidence>
<dbReference type="Gene3D" id="3.40.630.10">
    <property type="entry name" value="Zn peptidases"/>
    <property type="match status" value="1"/>
</dbReference>
<keyword evidence="12 13" id="KW-0482">Metalloprotease</keyword>
<evidence type="ECO:0000256" key="2">
    <source>
        <dbReference type="ARBA" id="ARBA00001947"/>
    </source>
</evidence>
<reference evidence="15" key="1">
    <citation type="submission" date="2016-11" db="UniProtKB">
        <authorList>
            <consortium name="WormBaseParasite"/>
        </authorList>
    </citation>
    <scope>IDENTIFICATION</scope>
</reference>
<dbReference type="WBParaSite" id="maker-uti_cns_0009911-snap-gene-0.3-mRNA-1">
    <property type="protein sequence ID" value="maker-uti_cns_0009911-snap-gene-0.3-mRNA-1"/>
    <property type="gene ID" value="maker-uti_cns_0009911-snap-gene-0.3"/>
</dbReference>
<dbReference type="EC" id="3.4.11.21" evidence="5"/>
<name>A0A1I8I4X2_9PLAT</name>
<keyword evidence="14" id="KW-1185">Reference proteome</keyword>
<organism evidence="14 15">
    <name type="scientific">Macrostomum lignano</name>
    <dbReference type="NCBI Taxonomy" id="282301"/>
    <lineage>
        <taxon>Eukaryota</taxon>
        <taxon>Metazoa</taxon>
        <taxon>Spiralia</taxon>
        <taxon>Lophotrochozoa</taxon>
        <taxon>Platyhelminthes</taxon>
        <taxon>Rhabditophora</taxon>
        <taxon>Macrostomorpha</taxon>
        <taxon>Macrostomida</taxon>
        <taxon>Macrostomidae</taxon>
        <taxon>Macrostomum</taxon>
    </lineage>
</organism>
<dbReference type="GO" id="GO:0008270">
    <property type="term" value="F:zinc ion binding"/>
    <property type="evidence" value="ECO:0007669"/>
    <property type="project" value="InterPro"/>
</dbReference>
<dbReference type="SUPFAM" id="SSF101821">
    <property type="entry name" value="Aminopeptidase/glucanase lid domain"/>
    <property type="match status" value="1"/>
</dbReference>
<evidence type="ECO:0000256" key="6">
    <source>
        <dbReference type="ARBA" id="ARBA00015118"/>
    </source>
</evidence>
<accession>A0A1I8I4X2</accession>
<sequence>MSTSSAPSVAAAAAAAWKTADLSQQLCEFVNRSPSPFHAVAESRRMLEAAGFAQLREDQSWSLRPNQKGFVTRNGSTIFAFATGGKWKPGNGFSIVGAHTDSPCLRLKPVSLRESAGELLQCGVETYGGGLWYSWFDRDLTVAGRVIVRSGSGGSSDSSRLTERLVNLEAPVFKVPSLAIHLNRTVNDEGFAPNKENHLAPILCRKLAAEASGAGTGSDTSAPPQRHPVGLLARVAEKLGCQPADILDWDLYLADTQPAAVTGLNGDFVSSPRLDNLLSCYSALTALIEAPGLESDPNCRVVCLYDHEEIGSESAQGAGSALTLHFLRRLSQGGEFETAVPKSLLVSADVAHAVHPNYEEKHERKHRPSLFGGVVIKENANQRYATNCLTSSLLRECLRLSDPAAQLQDFVIRQDMACGSTIGPILAAKVGLPTIDVGSPIFGMHSIRETGAAAAPGQGVQLFSAFFKHFPALREAMETQ</sequence>
<evidence type="ECO:0000256" key="7">
    <source>
        <dbReference type="ARBA" id="ARBA00022438"/>
    </source>
</evidence>
<dbReference type="PRINTS" id="PR00932">
    <property type="entry name" value="AMINO1PTASE"/>
</dbReference>
<dbReference type="GO" id="GO:0006508">
    <property type="term" value="P:proteolysis"/>
    <property type="evidence" value="ECO:0007669"/>
    <property type="project" value="UniProtKB-KW"/>
</dbReference>
<keyword evidence="8 13" id="KW-0645">Protease</keyword>
<dbReference type="GO" id="GO:0004177">
    <property type="term" value="F:aminopeptidase activity"/>
    <property type="evidence" value="ECO:0007669"/>
    <property type="project" value="UniProtKB-KW"/>
</dbReference>
<dbReference type="InterPro" id="IPR023358">
    <property type="entry name" value="Peptidase_M18_dom2"/>
</dbReference>
<comment type="cofactor">
    <cofactor evidence="2">
        <name>Zn(2+)</name>
        <dbReference type="ChEBI" id="CHEBI:29105"/>
    </cofactor>
</comment>
<dbReference type="Proteomes" id="UP000095280">
    <property type="component" value="Unplaced"/>
</dbReference>
<dbReference type="Gene3D" id="2.30.250.10">
    <property type="entry name" value="Aminopeptidase i, Domain 2"/>
    <property type="match status" value="1"/>
</dbReference>
<keyword evidence="9 13" id="KW-0479">Metal-binding</keyword>
<dbReference type="OrthoDB" id="9880441at2759"/>
<dbReference type="GO" id="GO:0008237">
    <property type="term" value="F:metallopeptidase activity"/>
    <property type="evidence" value="ECO:0007669"/>
    <property type="project" value="UniProtKB-KW"/>
</dbReference>
<evidence type="ECO:0000256" key="12">
    <source>
        <dbReference type="ARBA" id="ARBA00023049"/>
    </source>
</evidence>
<evidence type="ECO:0000256" key="3">
    <source>
        <dbReference type="ARBA" id="ARBA00008290"/>
    </source>
</evidence>
<dbReference type="PANTHER" id="PTHR28570:SF3">
    <property type="entry name" value="ASPARTYL AMINOPEPTIDASE"/>
    <property type="match status" value="1"/>
</dbReference>